<proteinExistence type="predicted"/>
<dbReference type="AlphaFoldDB" id="A0AAV7QRJ5"/>
<evidence type="ECO:0000313" key="3">
    <source>
        <dbReference type="Proteomes" id="UP001066276"/>
    </source>
</evidence>
<evidence type="ECO:0000256" key="1">
    <source>
        <dbReference type="SAM" id="MobiDB-lite"/>
    </source>
</evidence>
<keyword evidence="3" id="KW-1185">Reference proteome</keyword>
<sequence length="267" mass="29129">MQNAGPEYCQGRRLTGRVTSRVSKRDSVQTVVPFWHCYWERRLAPCPRDLRRSCLCGSARGDVGEIASETWIESHGPADGARFSKSVAKIKKSCCLAFKVILMKALVNTLDSTQPILVRYIVPEELIGFEGGTCFREVNTNPRGTQRAEVVGRVTVLAVTRAVSDGVQAASELTFKCPISKSSNIGSQQRTWRAAVSLRCAERRVSRARVGRELSVRADVPARIPGSTEAARRLEQQIQHSGGSEVEQSSPGASTLSEGCGTGPLPW</sequence>
<dbReference type="Proteomes" id="UP001066276">
    <property type="component" value="Chromosome 6"/>
</dbReference>
<gene>
    <name evidence="2" type="ORF">NDU88_009447</name>
</gene>
<reference evidence="2" key="1">
    <citation type="journal article" date="2022" name="bioRxiv">
        <title>Sequencing and chromosome-scale assembly of the giantPleurodeles waltlgenome.</title>
        <authorList>
            <person name="Brown T."/>
            <person name="Elewa A."/>
            <person name="Iarovenko S."/>
            <person name="Subramanian E."/>
            <person name="Araus A.J."/>
            <person name="Petzold A."/>
            <person name="Susuki M."/>
            <person name="Suzuki K.-i.T."/>
            <person name="Hayashi T."/>
            <person name="Toyoda A."/>
            <person name="Oliveira C."/>
            <person name="Osipova E."/>
            <person name="Leigh N.D."/>
            <person name="Simon A."/>
            <person name="Yun M.H."/>
        </authorList>
    </citation>
    <scope>NUCLEOTIDE SEQUENCE</scope>
    <source>
        <strain evidence="2">20211129_DDA</strain>
        <tissue evidence="2">Liver</tissue>
    </source>
</reference>
<feature type="region of interest" description="Disordered" evidence="1">
    <location>
        <begin position="236"/>
        <end position="267"/>
    </location>
</feature>
<organism evidence="2 3">
    <name type="scientific">Pleurodeles waltl</name>
    <name type="common">Iberian ribbed newt</name>
    <dbReference type="NCBI Taxonomy" id="8319"/>
    <lineage>
        <taxon>Eukaryota</taxon>
        <taxon>Metazoa</taxon>
        <taxon>Chordata</taxon>
        <taxon>Craniata</taxon>
        <taxon>Vertebrata</taxon>
        <taxon>Euteleostomi</taxon>
        <taxon>Amphibia</taxon>
        <taxon>Batrachia</taxon>
        <taxon>Caudata</taxon>
        <taxon>Salamandroidea</taxon>
        <taxon>Salamandridae</taxon>
        <taxon>Pleurodelinae</taxon>
        <taxon>Pleurodeles</taxon>
    </lineage>
</organism>
<accession>A0AAV7QRJ5</accession>
<feature type="compositionally biased region" description="Polar residues" evidence="1">
    <location>
        <begin position="236"/>
        <end position="257"/>
    </location>
</feature>
<dbReference type="EMBL" id="JANPWB010000010">
    <property type="protein sequence ID" value="KAJ1143136.1"/>
    <property type="molecule type" value="Genomic_DNA"/>
</dbReference>
<protein>
    <submittedName>
        <fullName evidence="2">Uncharacterized protein</fullName>
    </submittedName>
</protein>
<name>A0AAV7QRJ5_PLEWA</name>
<evidence type="ECO:0000313" key="2">
    <source>
        <dbReference type="EMBL" id="KAJ1143136.1"/>
    </source>
</evidence>
<comment type="caution">
    <text evidence="2">The sequence shown here is derived from an EMBL/GenBank/DDBJ whole genome shotgun (WGS) entry which is preliminary data.</text>
</comment>